<keyword evidence="3" id="KW-1185">Reference proteome</keyword>
<dbReference type="InterPro" id="IPR023214">
    <property type="entry name" value="HAD_sf"/>
</dbReference>
<dbReference type="GO" id="GO:0006281">
    <property type="term" value="P:DNA repair"/>
    <property type="evidence" value="ECO:0007669"/>
    <property type="project" value="TreeGrafter"/>
</dbReference>
<keyword evidence="2" id="KW-0418">Kinase</keyword>
<feature type="compositionally biased region" description="Low complexity" evidence="1">
    <location>
        <begin position="26"/>
        <end position="45"/>
    </location>
</feature>
<dbReference type="EMBL" id="JANBPU010000082">
    <property type="protein sequence ID" value="KAJ1917069.1"/>
    <property type="molecule type" value="Genomic_DNA"/>
</dbReference>
<feature type="compositionally biased region" description="Polar residues" evidence="1">
    <location>
        <begin position="61"/>
        <end position="70"/>
    </location>
</feature>
<dbReference type="AlphaFoldDB" id="A0A9W8DTE4"/>
<dbReference type="InterPro" id="IPR006549">
    <property type="entry name" value="HAD-SF_hydro_IIIA"/>
</dbReference>
<sequence>MATNGSAMTTPLTRKRKQESVGSPPASVATKSSKLSTAATATAADTDVHPFFAPRNKKSKSQSLPNCTNDNIQQETTATTTITTTEWREYGTPDPVLFVATYNNPQPSTKIAAFDLDYTIISPKGKHLRSKNGDDWMFWHPDVPSKLRQLHSDGFRILILSNQYGLAIKTKSEAKKKLEKRKEFKYKVGNVFKQLGVPITLLAAIQHDVFRKPSVGMWEWFKRVESNNGKRGQVVEIDMESSFFVGDAAGRPDNWVKGVRKDFSNSDMLLAWNIGLGFETPTTFFKHKLAPSQPKLGLNAGEFDPRTYYRTAKQGNAGDDEGQLPLSKIKDVLEEIDCQQKNSTNSRLVVVIMVGPPASGKSTISAKHLVRDRGFVHINQDTLGTKQKCIIELQNAINKASDQENSEHSGCCGGVVIDNTNPEEKTRAEYINIIKKSSLYKASKVRIYCVYMDVSFEIARHNCSFRLQKNQVRWFEEENLGRVLAGNEDGRDDIKVPFANRTIPRMVFNIFYSRLQVPDAKKEGLDKVYRVEFEPDFENEKEERQWRMYHPIA</sequence>
<dbReference type="Gene3D" id="3.40.50.1000">
    <property type="entry name" value="HAD superfamily/HAD-like"/>
    <property type="match status" value="1"/>
</dbReference>
<dbReference type="SUPFAM" id="SSF52540">
    <property type="entry name" value="P-loop containing nucleoside triphosphate hydrolases"/>
    <property type="match status" value="1"/>
</dbReference>
<feature type="compositionally biased region" description="Polar residues" evidence="1">
    <location>
        <begin position="1"/>
        <end position="12"/>
    </location>
</feature>
<feature type="region of interest" description="Disordered" evidence="1">
    <location>
        <begin position="1"/>
        <end position="70"/>
    </location>
</feature>
<dbReference type="Proteomes" id="UP001150538">
    <property type="component" value="Unassembled WGS sequence"/>
</dbReference>
<dbReference type="Pfam" id="PF13671">
    <property type="entry name" value="AAA_33"/>
    <property type="match status" value="1"/>
</dbReference>
<dbReference type="SUPFAM" id="SSF56784">
    <property type="entry name" value="HAD-like"/>
    <property type="match status" value="1"/>
</dbReference>
<reference evidence="2" key="1">
    <citation type="submission" date="2022-07" db="EMBL/GenBank/DDBJ databases">
        <title>Phylogenomic reconstructions and comparative analyses of Kickxellomycotina fungi.</title>
        <authorList>
            <person name="Reynolds N.K."/>
            <person name="Stajich J.E."/>
            <person name="Barry K."/>
            <person name="Grigoriev I.V."/>
            <person name="Crous P."/>
            <person name="Smith M.E."/>
        </authorList>
    </citation>
    <scope>NUCLEOTIDE SEQUENCE</scope>
    <source>
        <strain evidence="2">NBRC 100468</strain>
    </source>
</reference>
<dbReference type="OrthoDB" id="19045at2759"/>
<dbReference type="Gene3D" id="3.40.50.300">
    <property type="entry name" value="P-loop containing nucleotide triphosphate hydrolases"/>
    <property type="match status" value="1"/>
</dbReference>
<comment type="caution">
    <text evidence="2">The sequence shown here is derived from an EMBL/GenBank/DDBJ whole genome shotgun (WGS) entry which is preliminary data.</text>
</comment>
<name>A0A9W8DTE4_9FUNG</name>
<dbReference type="NCBIfam" id="TIGR01664">
    <property type="entry name" value="DNA-3'-Pase"/>
    <property type="match status" value="1"/>
</dbReference>
<dbReference type="InterPro" id="IPR027417">
    <property type="entry name" value="P-loop_NTPase"/>
</dbReference>
<dbReference type="InterPro" id="IPR006551">
    <property type="entry name" value="Polynucleotide_phosphatase"/>
</dbReference>
<evidence type="ECO:0000313" key="2">
    <source>
        <dbReference type="EMBL" id="KAJ1917069.1"/>
    </source>
</evidence>
<dbReference type="NCBIfam" id="TIGR01662">
    <property type="entry name" value="HAD-SF-IIIA"/>
    <property type="match status" value="1"/>
</dbReference>
<dbReference type="GO" id="GO:0046404">
    <property type="term" value="F:ATP-dependent polydeoxyribonucleotide 5'-hydroxyl-kinase activity"/>
    <property type="evidence" value="ECO:0007669"/>
    <property type="project" value="TreeGrafter"/>
</dbReference>
<protein>
    <submittedName>
        <fullName evidence="2">DNA kinase/phosphatase Pnk1</fullName>
    </submittedName>
</protein>
<dbReference type="PANTHER" id="PTHR12083:SF9">
    <property type="entry name" value="BIFUNCTIONAL POLYNUCLEOTIDE PHOSPHATASE_KINASE"/>
    <property type="match status" value="1"/>
</dbReference>
<proteinExistence type="predicted"/>
<dbReference type="Pfam" id="PF08645">
    <property type="entry name" value="PNK3P"/>
    <property type="match status" value="1"/>
</dbReference>
<evidence type="ECO:0000256" key="1">
    <source>
        <dbReference type="SAM" id="MobiDB-lite"/>
    </source>
</evidence>
<dbReference type="PANTHER" id="PTHR12083">
    <property type="entry name" value="BIFUNCTIONAL POLYNUCLEOTIDE PHOSPHATASE/KINASE"/>
    <property type="match status" value="1"/>
</dbReference>
<dbReference type="InterPro" id="IPR036412">
    <property type="entry name" value="HAD-like_sf"/>
</dbReference>
<accession>A0A9W8DTE4</accession>
<dbReference type="InterPro" id="IPR013954">
    <property type="entry name" value="PNK3P"/>
</dbReference>
<dbReference type="GO" id="GO:0003690">
    <property type="term" value="F:double-stranded DNA binding"/>
    <property type="evidence" value="ECO:0007669"/>
    <property type="project" value="TreeGrafter"/>
</dbReference>
<dbReference type="GO" id="GO:0046403">
    <property type="term" value="F:polynucleotide 3'-phosphatase activity"/>
    <property type="evidence" value="ECO:0007669"/>
    <property type="project" value="TreeGrafter"/>
</dbReference>
<keyword evidence="2" id="KW-0808">Transferase</keyword>
<evidence type="ECO:0000313" key="3">
    <source>
        <dbReference type="Proteomes" id="UP001150538"/>
    </source>
</evidence>
<gene>
    <name evidence="2" type="primary">pnk1</name>
    <name evidence="2" type="ORF">H4219_003413</name>
</gene>
<organism evidence="2 3">
    <name type="scientific">Mycoemilia scoparia</name>
    <dbReference type="NCBI Taxonomy" id="417184"/>
    <lineage>
        <taxon>Eukaryota</taxon>
        <taxon>Fungi</taxon>
        <taxon>Fungi incertae sedis</taxon>
        <taxon>Zoopagomycota</taxon>
        <taxon>Kickxellomycotina</taxon>
        <taxon>Kickxellomycetes</taxon>
        <taxon>Kickxellales</taxon>
        <taxon>Kickxellaceae</taxon>
        <taxon>Mycoemilia</taxon>
    </lineage>
</organism>